<sequence>PSISGTNIKRRLILGELCSKSTYFISYSNCYATTNLLEASSSTCGTPRPSVDKQMADIHALIDAQLKYFQNNGHYMKYSLLKMPFVVDGET</sequence>
<comment type="caution">
    <text evidence="1">The sequence shown here is derived from an EMBL/GenBank/DDBJ whole genome shotgun (WGS) entry which is preliminary data.</text>
</comment>
<organism evidence="1 2">
    <name type="scientific">Diploptera punctata</name>
    <name type="common">Pacific beetle cockroach</name>
    <dbReference type="NCBI Taxonomy" id="6984"/>
    <lineage>
        <taxon>Eukaryota</taxon>
        <taxon>Metazoa</taxon>
        <taxon>Ecdysozoa</taxon>
        <taxon>Arthropoda</taxon>
        <taxon>Hexapoda</taxon>
        <taxon>Insecta</taxon>
        <taxon>Pterygota</taxon>
        <taxon>Neoptera</taxon>
        <taxon>Polyneoptera</taxon>
        <taxon>Dictyoptera</taxon>
        <taxon>Blattodea</taxon>
        <taxon>Blaberoidea</taxon>
        <taxon>Blaberidae</taxon>
        <taxon>Diplopterinae</taxon>
        <taxon>Diploptera</taxon>
    </lineage>
</organism>
<dbReference type="AlphaFoldDB" id="A0AAD7ZCJ4"/>
<gene>
    <name evidence="1" type="ORF">L9F63_025098</name>
</gene>
<feature type="non-terminal residue" evidence="1">
    <location>
        <position position="1"/>
    </location>
</feature>
<name>A0AAD7ZCJ4_DIPPU</name>
<feature type="non-terminal residue" evidence="1">
    <location>
        <position position="91"/>
    </location>
</feature>
<protein>
    <submittedName>
        <fullName evidence="1">Uncharacterized protein</fullName>
    </submittedName>
</protein>
<reference evidence="1" key="1">
    <citation type="journal article" date="2023" name="IScience">
        <title>Live-bearing cockroach genome reveals convergent evolutionary mechanisms linked to viviparity in insects and beyond.</title>
        <authorList>
            <person name="Fouks B."/>
            <person name="Harrison M.C."/>
            <person name="Mikhailova A.A."/>
            <person name="Marchal E."/>
            <person name="English S."/>
            <person name="Carruthers M."/>
            <person name="Jennings E.C."/>
            <person name="Chiamaka E.L."/>
            <person name="Frigard R.A."/>
            <person name="Pippel M."/>
            <person name="Attardo G.M."/>
            <person name="Benoit J.B."/>
            <person name="Bornberg-Bauer E."/>
            <person name="Tobe S.S."/>
        </authorList>
    </citation>
    <scope>NUCLEOTIDE SEQUENCE</scope>
    <source>
        <strain evidence="1">Stay&amp;Tobe</strain>
    </source>
</reference>
<reference evidence="1" key="2">
    <citation type="submission" date="2023-05" db="EMBL/GenBank/DDBJ databases">
        <authorList>
            <person name="Fouks B."/>
        </authorList>
    </citation>
    <scope>NUCLEOTIDE SEQUENCE</scope>
    <source>
        <strain evidence="1">Stay&amp;Tobe</strain>
        <tissue evidence="1">Testes</tissue>
    </source>
</reference>
<accession>A0AAD7ZCJ4</accession>
<dbReference type="Proteomes" id="UP001233999">
    <property type="component" value="Unassembled WGS sequence"/>
</dbReference>
<dbReference type="EMBL" id="JASPKZ010009070">
    <property type="protein sequence ID" value="KAJ9578043.1"/>
    <property type="molecule type" value="Genomic_DNA"/>
</dbReference>
<keyword evidence="2" id="KW-1185">Reference proteome</keyword>
<evidence type="ECO:0000313" key="2">
    <source>
        <dbReference type="Proteomes" id="UP001233999"/>
    </source>
</evidence>
<evidence type="ECO:0000313" key="1">
    <source>
        <dbReference type="EMBL" id="KAJ9578043.1"/>
    </source>
</evidence>
<proteinExistence type="predicted"/>